<keyword evidence="3" id="KW-1185">Reference proteome</keyword>
<sequence>MLIVILTFFLILFATDALILSLTRGDRWKQILSGAVFLVIAPVVFLASLGILPNLEMFSAEGSAELTTLIMTTSLVLNGMIILVKGILTSDKSPGSQ</sequence>
<evidence type="ECO:0000313" key="2">
    <source>
        <dbReference type="EMBL" id="ADI00398.1"/>
    </source>
</evidence>
<organism evidence="2 3">
    <name type="scientific">Bacillus selenitireducens (strain ATCC 700615 / DSM 15326 / MLS10)</name>
    <dbReference type="NCBI Taxonomy" id="439292"/>
    <lineage>
        <taxon>Bacteria</taxon>
        <taxon>Bacillati</taxon>
        <taxon>Bacillota</taxon>
        <taxon>Bacilli</taxon>
        <taxon>Bacillales</taxon>
        <taxon>Bacillaceae</taxon>
        <taxon>Salisediminibacterium</taxon>
    </lineage>
</organism>
<dbReference type="AlphaFoldDB" id="D6XZB3"/>
<proteinExistence type="predicted"/>
<dbReference type="HOGENOM" id="CLU_2340928_0_0_9"/>
<dbReference type="RefSeq" id="WP_013173810.1">
    <property type="nucleotide sequence ID" value="NC_014219.1"/>
</dbReference>
<gene>
    <name evidence="2" type="ordered locus">Bsel_2909</name>
</gene>
<accession>D6XZB3</accession>
<dbReference type="KEGG" id="bse:Bsel_2909"/>
<name>D6XZB3_BACIE</name>
<protein>
    <submittedName>
        <fullName evidence="2">Uncharacterized protein</fullName>
    </submittedName>
</protein>
<dbReference type="Proteomes" id="UP000000271">
    <property type="component" value="Chromosome"/>
</dbReference>
<feature type="transmembrane region" description="Helical" evidence="1">
    <location>
        <begin position="31"/>
        <end position="52"/>
    </location>
</feature>
<keyword evidence="1" id="KW-0472">Membrane</keyword>
<evidence type="ECO:0000256" key="1">
    <source>
        <dbReference type="SAM" id="Phobius"/>
    </source>
</evidence>
<keyword evidence="1" id="KW-1133">Transmembrane helix</keyword>
<evidence type="ECO:0000313" key="3">
    <source>
        <dbReference type="Proteomes" id="UP000000271"/>
    </source>
</evidence>
<dbReference type="EMBL" id="CP001791">
    <property type="protein sequence ID" value="ADI00398.1"/>
    <property type="molecule type" value="Genomic_DNA"/>
</dbReference>
<reference evidence="2" key="1">
    <citation type="submission" date="2009-10" db="EMBL/GenBank/DDBJ databases">
        <title>Complete sequence of Bacillus selenitireducens MLS10.</title>
        <authorList>
            <consortium name="US DOE Joint Genome Institute"/>
            <person name="Lucas S."/>
            <person name="Copeland A."/>
            <person name="Lapidus A."/>
            <person name="Glavina del Rio T."/>
            <person name="Dalin E."/>
            <person name="Tice H."/>
            <person name="Bruce D."/>
            <person name="Goodwin L."/>
            <person name="Pitluck S."/>
            <person name="Sims D."/>
            <person name="Brettin T."/>
            <person name="Detter J.C."/>
            <person name="Han C."/>
            <person name="Larimer F."/>
            <person name="Land M."/>
            <person name="Hauser L."/>
            <person name="Kyrpides N."/>
            <person name="Ovchinnikova G."/>
            <person name="Stolz J."/>
        </authorList>
    </citation>
    <scope>NUCLEOTIDE SEQUENCE [LARGE SCALE GENOMIC DNA]</scope>
    <source>
        <strain evidence="2">MLS10</strain>
    </source>
</reference>
<dbReference type="OrthoDB" id="2932346at2"/>
<dbReference type="STRING" id="439292.Bsel_2909"/>
<keyword evidence="1" id="KW-0812">Transmembrane</keyword>
<feature type="transmembrane region" description="Helical" evidence="1">
    <location>
        <begin position="64"/>
        <end position="88"/>
    </location>
</feature>